<comment type="caution">
    <text evidence="2">The sequence shown here is derived from an EMBL/GenBank/DDBJ whole genome shotgun (WGS) entry which is preliminary data.</text>
</comment>
<evidence type="ECO:0000313" key="3">
    <source>
        <dbReference type="Proteomes" id="UP001223072"/>
    </source>
</evidence>
<dbReference type="Proteomes" id="UP001223072">
    <property type="component" value="Unassembled WGS sequence"/>
</dbReference>
<dbReference type="RefSeq" id="WP_307626152.1">
    <property type="nucleotide sequence ID" value="NZ_JAUSZS010000003.1"/>
</dbReference>
<reference evidence="2 3" key="1">
    <citation type="submission" date="2023-07" db="EMBL/GenBank/DDBJ databases">
        <title>Comparative genomics of wheat-associated soil bacteria to identify genetic determinants of phenazine resistance.</title>
        <authorList>
            <person name="Mouncey N."/>
        </authorList>
    </citation>
    <scope>NUCLEOTIDE SEQUENCE [LARGE SCALE GENOMIC DNA]</scope>
    <source>
        <strain evidence="2 3">W2I16</strain>
    </source>
</reference>
<feature type="region of interest" description="Disordered" evidence="1">
    <location>
        <begin position="73"/>
        <end position="121"/>
    </location>
</feature>
<evidence type="ECO:0000256" key="1">
    <source>
        <dbReference type="SAM" id="MobiDB-lite"/>
    </source>
</evidence>
<sequence>MADARRQLRSGTVVLGGMGLLAAALTACSSDDPDKRCVDRDSYRAGKGYKVVAEKNCKTVTTVNGAHYYGGKKKAGWVKGGSFTESRSGGGSSSGGGSGDDDSRTGVHRGGFGGGDTSSGG</sequence>
<keyword evidence="3" id="KW-1185">Reference proteome</keyword>
<evidence type="ECO:0008006" key="4">
    <source>
        <dbReference type="Google" id="ProtNLM"/>
    </source>
</evidence>
<name>A0ABU0RJF8_9ACTN</name>
<protein>
    <recommendedName>
        <fullName evidence="4">Lipoprotein</fullName>
    </recommendedName>
</protein>
<feature type="compositionally biased region" description="Gly residues" evidence="1">
    <location>
        <begin position="108"/>
        <end position="121"/>
    </location>
</feature>
<evidence type="ECO:0000313" key="2">
    <source>
        <dbReference type="EMBL" id="MDQ0932127.1"/>
    </source>
</evidence>
<accession>A0ABU0RJF8</accession>
<gene>
    <name evidence="2" type="ORF">QFZ49_002057</name>
</gene>
<dbReference type="EMBL" id="JAUSZS010000003">
    <property type="protein sequence ID" value="MDQ0932127.1"/>
    <property type="molecule type" value="Genomic_DNA"/>
</dbReference>
<proteinExistence type="predicted"/>
<organism evidence="2 3">
    <name type="scientific">Streptomyces turgidiscabies</name>
    <dbReference type="NCBI Taxonomy" id="85558"/>
    <lineage>
        <taxon>Bacteria</taxon>
        <taxon>Bacillati</taxon>
        <taxon>Actinomycetota</taxon>
        <taxon>Actinomycetes</taxon>
        <taxon>Kitasatosporales</taxon>
        <taxon>Streptomycetaceae</taxon>
        <taxon>Streptomyces</taxon>
    </lineage>
</organism>
<feature type="compositionally biased region" description="Gly residues" evidence="1">
    <location>
        <begin position="88"/>
        <end position="98"/>
    </location>
</feature>
<dbReference type="PROSITE" id="PS51257">
    <property type="entry name" value="PROKAR_LIPOPROTEIN"/>
    <property type="match status" value="1"/>
</dbReference>